<dbReference type="PANTHER" id="PTHR47990">
    <property type="entry name" value="2-OXOGLUTARATE (2OG) AND FE(II)-DEPENDENT OXYGENASE SUPERFAMILY PROTEIN-RELATED"/>
    <property type="match status" value="1"/>
</dbReference>
<dbReference type="InterPro" id="IPR044861">
    <property type="entry name" value="IPNS-like_FE2OG_OXY"/>
</dbReference>
<sequence>MDAYTARHEDKGATLDMSLFFGTEEQKRQFCNELLRLLKSRGGVKIQNHSIPAEDIHQLFEMSRKFFALPLEEKMKAKHPARANPNRGYSFVGQEIVANISGYEEGLGPGKTRDIKETLDTGSSHDDLVDNFWVPEESLPGFRNFMESFYEKAYKTEIQLLSALAIALGVSEDYLRTLHNRAENEFRLLHYPAIPATELADGTATRIAEHTDFGTITMLFQDSVGGLQVEDQNQPGVFRSMESLAPTDIILNIGDSLQRLTNDTFRAACHRVTYPPTIKAGDNVEIPERYSIAYFVKPNRHASLLPMKEFVTETTPCHYDDVTSWEWNNRRIAKLFGASTASCTRRDPMEHILLKDTTPKCRRCCISGLECDFKAALRWVVVTGPDDYSTFVPPANDAAQYSRRHLYSEELREVMSTSLIANLPSTVNEALCRIEDMTKSAEINKDMDFTIGPFGIFNGANAVEDRRPKAGQGAKPNIAERTTDDSPIISFSESTVSPLTGCNPMRSNIDATTDISEYSGPNENDFTMSNVLDELFSDSLDFLQWGDLFTWDIGVNNSPQPSYSMDCVPTTNQPVGDTLDDWTICETINLQTTDTRESHSIRPGATLQPKEDLVVDAPLLLRHFYDEVINQMGSLPINEKSAWRILNFPSAIVTLSQLTILGLSNDDMRHANLSNLYAIIAVSAFHLSLNSDNFPELAKPESYWMSLSKRTYECAKSQLMLSFEKESADPTKAKYKEHLMAAAAILATALLSGNEQDTCRYLLETERLIRVRGLRKSKISRRARLLHNIYAWMRIVSESTKTFHDEAPRLDSTSINDTWVTAHDQAQLGTASSRPVIPSSESLRKGYPEITLDNFLHLEPFQLHPDHTSGRPINDDVHLNNKDIHLASSIQDQEDMYMQIYGVPETWLRLVSQITRLANVMDHLAPRESQPDAIKMAALQPKASYLEEAVCDFRARYNGQHEQDLDDEKPHVHMVRALSPALMIFFYRRIRKINPMLLQESVDEVMEALQGFDAALSRNKLLGPGTAWPAFIAGAEATKPEKREHFSSWLLRAHAKSGWKGYCVSREVLREMFAGRTVAGHYYVETHSKDGCNT</sequence>
<dbReference type="Pfam" id="PF03171">
    <property type="entry name" value="2OG-FeII_Oxy"/>
    <property type="match status" value="1"/>
</dbReference>
<evidence type="ECO:0000256" key="1">
    <source>
        <dbReference type="ARBA" id="ARBA00008056"/>
    </source>
</evidence>
<comment type="caution">
    <text evidence="4">The sequence shown here is derived from an EMBL/GenBank/DDBJ whole genome shotgun (WGS) entry which is preliminary data.</text>
</comment>
<dbReference type="SUPFAM" id="SSF51197">
    <property type="entry name" value="Clavaminate synthase-like"/>
    <property type="match status" value="1"/>
</dbReference>
<dbReference type="PROSITE" id="PS51471">
    <property type="entry name" value="FE2OG_OXY"/>
    <property type="match status" value="1"/>
</dbReference>
<dbReference type="InterPro" id="IPR050231">
    <property type="entry name" value="Iron_ascorbate_oxido_reductase"/>
</dbReference>
<accession>A0A135SK80</accession>
<evidence type="ECO:0000313" key="4">
    <source>
        <dbReference type="EMBL" id="KXH36330.1"/>
    </source>
</evidence>
<reference evidence="4 5" key="1">
    <citation type="submission" date="2014-02" db="EMBL/GenBank/DDBJ databases">
        <title>The genome sequence of Colletotrichum salicis CBS 607.94.</title>
        <authorList>
            <person name="Baroncelli R."/>
            <person name="Thon M.R."/>
        </authorList>
    </citation>
    <scope>NUCLEOTIDE SEQUENCE [LARGE SCALE GENOMIC DNA]</scope>
    <source>
        <strain evidence="4 5">CBS 607.94</strain>
    </source>
</reference>
<comment type="similarity">
    <text evidence="1">Belongs to the iron/ascorbate-dependent oxidoreductase family.</text>
</comment>
<evidence type="ECO:0000313" key="5">
    <source>
        <dbReference type="Proteomes" id="UP000070121"/>
    </source>
</evidence>
<dbReference type="Gene3D" id="2.60.120.330">
    <property type="entry name" value="B-lactam Antibiotic, Isopenicillin N Synthase, Chain"/>
    <property type="match status" value="1"/>
</dbReference>
<keyword evidence="5" id="KW-1185">Reference proteome</keyword>
<keyword evidence="2" id="KW-0539">Nucleus</keyword>
<evidence type="ECO:0000259" key="3">
    <source>
        <dbReference type="PROSITE" id="PS51471"/>
    </source>
</evidence>
<name>A0A135SK80_9PEZI</name>
<dbReference type="OrthoDB" id="5089701at2759"/>
<gene>
    <name evidence="4" type="ORF">CSAL01_12743</name>
</gene>
<evidence type="ECO:0000256" key="2">
    <source>
        <dbReference type="ARBA" id="ARBA00023242"/>
    </source>
</evidence>
<dbReference type="InterPro" id="IPR021858">
    <property type="entry name" value="Fun_TF"/>
</dbReference>
<dbReference type="AlphaFoldDB" id="A0A135SK80"/>
<dbReference type="Proteomes" id="UP000070121">
    <property type="component" value="Unassembled WGS sequence"/>
</dbReference>
<organism evidence="4 5">
    <name type="scientific">Colletotrichum salicis</name>
    <dbReference type="NCBI Taxonomy" id="1209931"/>
    <lineage>
        <taxon>Eukaryota</taxon>
        <taxon>Fungi</taxon>
        <taxon>Dikarya</taxon>
        <taxon>Ascomycota</taxon>
        <taxon>Pezizomycotina</taxon>
        <taxon>Sordariomycetes</taxon>
        <taxon>Hypocreomycetidae</taxon>
        <taxon>Glomerellales</taxon>
        <taxon>Glomerellaceae</taxon>
        <taxon>Colletotrichum</taxon>
        <taxon>Colletotrichum acutatum species complex</taxon>
    </lineage>
</organism>
<dbReference type="Pfam" id="PF14226">
    <property type="entry name" value="DIOX_N"/>
    <property type="match status" value="1"/>
</dbReference>
<dbReference type="InterPro" id="IPR026992">
    <property type="entry name" value="DIOX_N"/>
</dbReference>
<feature type="domain" description="Fe2OG dioxygenase" evidence="3">
    <location>
        <begin position="178"/>
        <end position="298"/>
    </location>
</feature>
<dbReference type="STRING" id="1209931.A0A135SK80"/>
<dbReference type="EMBL" id="JFFI01002359">
    <property type="protein sequence ID" value="KXH36330.1"/>
    <property type="molecule type" value="Genomic_DNA"/>
</dbReference>
<dbReference type="GO" id="GO:0044283">
    <property type="term" value="P:small molecule biosynthetic process"/>
    <property type="evidence" value="ECO:0007669"/>
    <property type="project" value="UniProtKB-ARBA"/>
</dbReference>
<protein>
    <recommendedName>
        <fullName evidence="3">Fe2OG dioxygenase domain-containing protein</fullName>
    </recommendedName>
</protein>
<dbReference type="InterPro" id="IPR027443">
    <property type="entry name" value="IPNS-like_sf"/>
</dbReference>
<dbReference type="InterPro" id="IPR005123">
    <property type="entry name" value="Oxoglu/Fe-dep_dioxygenase_dom"/>
</dbReference>
<dbReference type="Pfam" id="PF11951">
    <property type="entry name" value="Fungal_trans_2"/>
    <property type="match status" value="1"/>
</dbReference>
<proteinExistence type="inferred from homology"/>